<name>A0A5J4YKQ5_PORPP</name>
<protein>
    <submittedName>
        <fullName evidence="8">Serine protease/ABC transporter B family protein tagD</fullName>
    </submittedName>
</protein>
<evidence type="ECO:0000256" key="3">
    <source>
        <dbReference type="ARBA" id="ARBA00022825"/>
    </source>
</evidence>
<keyword evidence="5" id="KW-0812">Transmembrane</keyword>
<dbReference type="PANTHER" id="PTHR43399">
    <property type="entry name" value="SUBTILISIN-RELATED"/>
    <property type="match status" value="1"/>
</dbReference>
<dbReference type="Proteomes" id="UP000324585">
    <property type="component" value="Unassembled WGS sequence"/>
</dbReference>
<dbReference type="CDD" id="cd04842">
    <property type="entry name" value="Peptidases_S8_Kp43_protease"/>
    <property type="match status" value="1"/>
</dbReference>
<feature type="active site" description="Charge relay system" evidence="4">
    <location>
        <position position="564"/>
    </location>
</feature>
<dbReference type="InterPro" id="IPR034058">
    <property type="entry name" value="TagA/B/C/D_pept_dom"/>
</dbReference>
<keyword evidence="5" id="KW-0472">Membrane</keyword>
<dbReference type="EMBL" id="VRMN01000015">
    <property type="protein sequence ID" value="KAA8491203.1"/>
    <property type="molecule type" value="Genomic_DNA"/>
</dbReference>
<dbReference type="GO" id="GO:0004252">
    <property type="term" value="F:serine-type endopeptidase activity"/>
    <property type="evidence" value="ECO:0007669"/>
    <property type="project" value="UniProtKB-UniRule"/>
</dbReference>
<evidence type="ECO:0000256" key="6">
    <source>
        <dbReference type="SAM" id="SignalP"/>
    </source>
</evidence>
<proteinExistence type="inferred from homology"/>
<gene>
    <name evidence="8" type="ORF">FVE85_9498</name>
</gene>
<keyword evidence="5" id="KW-1133">Transmembrane helix</keyword>
<feature type="domain" description="Peptidase S8/S53" evidence="7">
    <location>
        <begin position="279"/>
        <end position="616"/>
    </location>
</feature>
<feature type="chain" id="PRO_5023925766" evidence="6">
    <location>
        <begin position="29"/>
        <end position="902"/>
    </location>
</feature>
<dbReference type="InterPro" id="IPR015500">
    <property type="entry name" value="Peptidase_S8_subtilisin-rel"/>
</dbReference>
<dbReference type="InterPro" id="IPR022398">
    <property type="entry name" value="Peptidase_S8_His-AS"/>
</dbReference>
<dbReference type="InterPro" id="IPR000209">
    <property type="entry name" value="Peptidase_S8/S53_dom"/>
</dbReference>
<keyword evidence="1 4" id="KW-0645">Protease</keyword>
<keyword evidence="6" id="KW-0732">Signal</keyword>
<dbReference type="InterPro" id="IPR051048">
    <property type="entry name" value="Peptidase_S8/S53_subtilisin"/>
</dbReference>
<dbReference type="InterPro" id="IPR036852">
    <property type="entry name" value="Peptidase_S8/S53_dom_sf"/>
</dbReference>
<evidence type="ECO:0000256" key="1">
    <source>
        <dbReference type="ARBA" id="ARBA00022670"/>
    </source>
</evidence>
<dbReference type="OMA" id="DIATDCT"/>
<evidence type="ECO:0000313" key="9">
    <source>
        <dbReference type="Proteomes" id="UP000324585"/>
    </source>
</evidence>
<dbReference type="PROSITE" id="PS51892">
    <property type="entry name" value="SUBTILASE"/>
    <property type="match status" value="1"/>
</dbReference>
<evidence type="ECO:0000259" key="7">
    <source>
        <dbReference type="Pfam" id="PF00082"/>
    </source>
</evidence>
<sequence length="902" mass="97479">MDRMRSVTPAGRLVVLLLLACLWKWTYASLEEAQPLRRHGTEPGNVNAPNALRIPSARPFLQEQVLSRQVERQGTRGYARWMPRWLGRARTVGQQSEEQDQKQHYLIILESPQERARVQRQFGITLSHVYSVAAYDCLLSLEQALELHEDAAVVWMGRPNGTHKLSTSVVLARAVDSRAPSSSQMLSQWLAQPIFQRVAGISIEADSPASLRLTVTNPAAGTFNELIAHLQSQDSVIFVELARSYALLNRYSAAVLQSGNETGPARSESALLWRHNIGGQGQMIHISDTGVDYDGCYFRDTLDSWTPVDNTGACYPEKRNLRCYFSTADFHDAQAHGTHVAGTAAGRHAGTITGDNSVTELADLDQNNGMAPGALIVFTDIGLSDGTLVLPQDLSGYFLSEPYNRGARISSHSWGCFASDLSACYTYDLQSRSTDAFLFSNLDAVALFAAGNSGTAYTPYGDGRRTVSAPALAKNIISVGATQTSRQSVEPCDGNVPCSAQNLALFSSRGRTFDERYKPDLVFVGERVFSARSSGDPTDGDDLGFNAQCQLNFPPDDFRISGTSMATPGVAGAAAMVRQYLMEFDIRTGRRRENGTFPDGKGPSGALVKAMLMQAAEVPTGTYQYLQSSGLFTFPLSIRESDDPRALVGRGLPNLRRIVRFDDDDAQTRRRQVFPHDRYQLLSAGETLTWRFGVSDTDATLKVTLIYHDAPGPLVDAGSASSGTPVLINDLDLVVRCSGVACAFTELNDLGRTENVAQVTASTATLEDLVVCDTLADASLTPDDCLAIELTVIVSAEKISIGPQQFALVVSGLSLEEIAIPPSNFEPNWSTLAADPPGDDLGEDPSSNDLPLVVIIGAAVGGAVLAISVAVCFCIIRRGRNSKTVDDFADGPPALWSQSSTI</sequence>
<feature type="signal peptide" evidence="6">
    <location>
        <begin position="1"/>
        <end position="28"/>
    </location>
</feature>
<accession>A0A5J4YKQ5</accession>
<dbReference type="PROSITE" id="PS00137">
    <property type="entry name" value="SUBTILASE_HIS"/>
    <property type="match status" value="1"/>
</dbReference>
<comment type="similarity">
    <text evidence="4">Belongs to the peptidase S8 family.</text>
</comment>
<evidence type="ECO:0000313" key="8">
    <source>
        <dbReference type="EMBL" id="KAA8491203.1"/>
    </source>
</evidence>
<feature type="active site" description="Charge relay system" evidence="4">
    <location>
        <position position="288"/>
    </location>
</feature>
<dbReference type="AlphaFoldDB" id="A0A5J4YKQ5"/>
<dbReference type="PANTHER" id="PTHR43399:SF5">
    <property type="entry name" value="PEPTIDASE S8 FAMILY WITH PROTEASE-ASSOCIATED DOMAIN"/>
    <property type="match status" value="1"/>
</dbReference>
<keyword evidence="3 4" id="KW-0720">Serine protease</keyword>
<feature type="transmembrane region" description="Helical" evidence="5">
    <location>
        <begin position="852"/>
        <end position="876"/>
    </location>
</feature>
<dbReference type="PRINTS" id="PR00723">
    <property type="entry name" value="SUBTILISIN"/>
</dbReference>
<keyword evidence="2 4" id="KW-0378">Hydrolase</keyword>
<feature type="active site" description="Charge relay system" evidence="4">
    <location>
        <position position="336"/>
    </location>
</feature>
<dbReference type="Pfam" id="PF00082">
    <property type="entry name" value="Peptidase_S8"/>
    <property type="match status" value="1"/>
</dbReference>
<evidence type="ECO:0000256" key="2">
    <source>
        <dbReference type="ARBA" id="ARBA00022801"/>
    </source>
</evidence>
<dbReference type="InterPro" id="IPR023828">
    <property type="entry name" value="Peptidase_S8_Ser-AS"/>
</dbReference>
<dbReference type="Gene3D" id="3.40.50.200">
    <property type="entry name" value="Peptidase S8/S53 domain"/>
    <property type="match status" value="1"/>
</dbReference>
<dbReference type="GO" id="GO:0006508">
    <property type="term" value="P:proteolysis"/>
    <property type="evidence" value="ECO:0007669"/>
    <property type="project" value="UniProtKB-KW"/>
</dbReference>
<reference evidence="9" key="1">
    <citation type="journal article" date="2019" name="Nat. Commun.">
        <title>Expansion of phycobilisome linker gene families in mesophilic red algae.</title>
        <authorList>
            <person name="Lee J."/>
            <person name="Kim D."/>
            <person name="Bhattacharya D."/>
            <person name="Yoon H.S."/>
        </authorList>
    </citation>
    <scope>NUCLEOTIDE SEQUENCE [LARGE SCALE GENOMIC DNA]</scope>
    <source>
        <strain evidence="9">CCMP 1328</strain>
    </source>
</reference>
<organism evidence="8 9">
    <name type="scientific">Porphyridium purpureum</name>
    <name type="common">Red alga</name>
    <name type="synonym">Porphyridium cruentum</name>
    <dbReference type="NCBI Taxonomy" id="35688"/>
    <lineage>
        <taxon>Eukaryota</taxon>
        <taxon>Rhodophyta</taxon>
        <taxon>Bangiophyceae</taxon>
        <taxon>Porphyridiales</taxon>
        <taxon>Porphyridiaceae</taxon>
        <taxon>Porphyridium</taxon>
    </lineage>
</organism>
<evidence type="ECO:0000256" key="5">
    <source>
        <dbReference type="SAM" id="Phobius"/>
    </source>
</evidence>
<keyword evidence="9" id="KW-1185">Reference proteome</keyword>
<comment type="caution">
    <text evidence="8">The sequence shown here is derived from an EMBL/GenBank/DDBJ whole genome shotgun (WGS) entry which is preliminary data.</text>
</comment>
<dbReference type="SUPFAM" id="SSF52743">
    <property type="entry name" value="Subtilisin-like"/>
    <property type="match status" value="1"/>
</dbReference>
<evidence type="ECO:0000256" key="4">
    <source>
        <dbReference type="PROSITE-ProRule" id="PRU01240"/>
    </source>
</evidence>
<dbReference type="PROSITE" id="PS00138">
    <property type="entry name" value="SUBTILASE_SER"/>
    <property type="match status" value="1"/>
</dbReference>
<dbReference type="Gene3D" id="2.60.120.380">
    <property type="match status" value="1"/>
</dbReference>
<dbReference type="OrthoDB" id="10256524at2759"/>